<dbReference type="Gene3D" id="3.40.50.720">
    <property type="entry name" value="NAD(P)-binding Rossmann-like Domain"/>
    <property type="match status" value="1"/>
</dbReference>
<dbReference type="InterPro" id="IPR002347">
    <property type="entry name" value="SDR_fam"/>
</dbReference>
<evidence type="ECO:0000256" key="2">
    <source>
        <dbReference type="ARBA" id="ARBA00023002"/>
    </source>
</evidence>
<dbReference type="NCBIfam" id="NF005095">
    <property type="entry name" value="PRK06523.1"/>
    <property type="match status" value="1"/>
</dbReference>
<dbReference type="EMBL" id="NPDX01000001">
    <property type="protein sequence ID" value="PJZ84913.1"/>
    <property type="molecule type" value="Genomic_DNA"/>
</dbReference>
<comment type="caution">
    <text evidence="3">The sequence shown here is derived from an EMBL/GenBank/DDBJ whole genome shotgun (WGS) entry which is preliminary data.</text>
</comment>
<sequence>MNYPFEVNRSEFKDKRILITGGTKGQGAAIVQRFALSGAKIVTTARNKSKEIPNGVHFIEADLTTVEGTNSVSKETIAILNGIDLIVHVAGGSDSPGGGFIAQTEGEWKKAFDLNLFAAVRLDRMLVPTMMKSGSGSIIHVSSIQRSLPLYESTIAYAAAKAALTNYSKSLSKEIAPKGIRVNVVSPGWVSTDASNAMMERIAITNKISIKQAAQTVMDSLGGIPIGRPAKPVEVAELIAFLSSDRAASITGQEYIIDGGTIPTI</sequence>
<keyword evidence="4" id="KW-1185">Reference proteome</keyword>
<dbReference type="SUPFAM" id="SSF51735">
    <property type="entry name" value="NAD(P)-binding Rossmann-fold domains"/>
    <property type="match status" value="1"/>
</dbReference>
<proteinExistence type="inferred from homology"/>
<evidence type="ECO:0000313" key="3">
    <source>
        <dbReference type="EMBL" id="PJZ84913.1"/>
    </source>
</evidence>
<reference evidence="3 4" key="1">
    <citation type="submission" date="2017-07" db="EMBL/GenBank/DDBJ databases">
        <title>Leptospira spp. isolated from tropical soils.</title>
        <authorList>
            <person name="Thibeaux R."/>
            <person name="Iraola G."/>
            <person name="Ferres I."/>
            <person name="Bierque E."/>
            <person name="Girault D."/>
            <person name="Soupe-Gilbert M.-E."/>
            <person name="Picardeau M."/>
            <person name="Goarant C."/>
        </authorList>
    </citation>
    <scope>NUCLEOTIDE SEQUENCE [LARGE SCALE GENOMIC DNA]</scope>
    <source>
        <strain evidence="3 4">FH2-B-A1</strain>
    </source>
</reference>
<dbReference type="InterPro" id="IPR036291">
    <property type="entry name" value="NAD(P)-bd_dom_sf"/>
</dbReference>
<accession>A0A2N0AKX0</accession>
<protein>
    <submittedName>
        <fullName evidence="3">Short-chain dehydrogenase</fullName>
    </submittedName>
</protein>
<name>A0A2N0AKX0_9LEPT</name>
<dbReference type="InterPro" id="IPR020904">
    <property type="entry name" value="Sc_DH/Rdtase_CS"/>
</dbReference>
<evidence type="ECO:0000256" key="1">
    <source>
        <dbReference type="ARBA" id="ARBA00006484"/>
    </source>
</evidence>
<dbReference type="RefSeq" id="WP_100741801.1">
    <property type="nucleotide sequence ID" value="NZ_NPDW01000001.1"/>
</dbReference>
<comment type="similarity">
    <text evidence="1">Belongs to the short-chain dehydrogenases/reductases (SDR) family.</text>
</comment>
<dbReference type="PROSITE" id="PS00061">
    <property type="entry name" value="ADH_SHORT"/>
    <property type="match status" value="1"/>
</dbReference>
<dbReference type="Proteomes" id="UP000232145">
    <property type="component" value="Unassembled WGS sequence"/>
</dbReference>
<keyword evidence="2" id="KW-0560">Oxidoreductase</keyword>
<dbReference type="AlphaFoldDB" id="A0A2N0AKX0"/>
<dbReference type="OrthoDB" id="9803333at2"/>
<organism evidence="3 4">
    <name type="scientific">Leptospira harrisiae</name>
    <dbReference type="NCBI Taxonomy" id="2023189"/>
    <lineage>
        <taxon>Bacteria</taxon>
        <taxon>Pseudomonadati</taxon>
        <taxon>Spirochaetota</taxon>
        <taxon>Spirochaetia</taxon>
        <taxon>Leptospirales</taxon>
        <taxon>Leptospiraceae</taxon>
        <taxon>Leptospira</taxon>
    </lineage>
</organism>
<dbReference type="PRINTS" id="PR00081">
    <property type="entry name" value="GDHRDH"/>
</dbReference>
<dbReference type="FunFam" id="3.40.50.720:FF:000084">
    <property type="entry name" value="Short-chain dehydrogenase reductase"/>
    <property type="match status" value="1"/>
</dbReference>
<dbReference type="PRINTS" id="PR00080">
    <property type="entry name" value="SDRFAMILY"/>
</dbReference>
<dbReference type="PANTHER" id="PTHR42760">
    <property type="entry name" value="SHORT-CHAIN DEHYDROGENASES/REDUCTASES FAMILY MEMBER"/>
    <property type="match status" value="1"/>
</dbReference>
<dbReference type="Pfam" id="PF13561">
    <property type="entry name" value="adh_short_C2"/>
    <property type="match status" value="1"/>
</dbReference>
<dbReference type="PANTHER" id="PTHR42760:SF133">
    <property type="entry name" value="3-OXOACYL-[ACYL-CARRIER-PROTEIN] REDUCTASE"/>
    <property type="match status" value="1"/>
</dbReference>
<dbReference type="GO" id="GO:0016616">
    <property type="term" value="F:oxidoreductase activity, acting on the CH-OH group of donors, NAD or NADP as acceptor"/>
    <property type="evidence" value="ECO:0007669"/>
    <property type="project" value="TreeGrafter"/>
</dbReference>
<evidence type="ECO:0000313" key="4">
    <source>
        <dbReference type="Proteomes" id="UP000232145"/>
    </source>
</evidence>
<gene>
    <name evidence="3" type="ORF">CH364_01130</name>
</gene>